<name>A0A0D2JUE4_9BACT</name>
<keyword evidence="2 3" id="KW-0808">Transferase</keyword>
<dbReference type="OrthoDB" id="9800233at2"/>
<dbReference type="RefSeq" id="WP_044349754.1">
    <property type="nucleotide sequence ID" value="NZ_AZAC01000018.1"/>
</dbReference>
<dbReference type="Gene3D" id="3.40.50.150">
    <property type="entry name" value="Vaccinia Virus protein VP39"/>
    <property type="match status" value="1"/>
</dbReference>
<evidence type="ECO:0000313" key="3">
    <source>
        <dbReference type="EMBL" id="KIX13115.1"/>
    </source>
</evidence>
<dbReference type="InterPro" id="IPR029063">
    <property type="entry name" value="SAM-dependent_MTases_sf"/>
</dbReference>
<dbReference type="SUPFAM" id="SSF53335">
    <property type="entry name" value="S-adenosyl-L-methionine-dependent methyltransferases"/>
    <property type="match status" value="1"/>
</dbReference>
<gene>
    <name evidence="3" type="ORF">X474_15510</name>
</gene>
<accession>A0A0D2JUE4</accession>
<dbReference type="PATRIC" id="fig|1429043.3.peg.3278"/>
<organism evidence="3 4">
    <name type="scientific">Dethiosulfatarculus sandiegensis</name>
    <dbReference type="NCBI Taxonomy" id="1429043"/>
    <lineage>
        <taxon>Bacteria</taxon>
        <taxon>Pseudomonadati</taxon>
        <taxon>Thermodesulfobacteriota</taxon>
        <taxon>Desulfarculia</taxon>
        <taxon>Desulfarculales</taxon>
        <taxon>Desulfarculaceae</taxon>
        <taxon>Dethiosulfatarculus</taxon>
    </lineage>
</organism>
<dbReference type="AlphaFoldDB" id="A0A0D2JUE4"/>
<dbReference type="PANTHER" id="PTHR43619">
    <property type="entry name" value="S-ADENOSYL-L-METHIONINE-DEPENDENT METHYLTRANSFERASE YKTD-RELATED"/>
    <property type="match status" value="1"/>
</dbReference>
<reference evidence="3 4" key="1">
    <citation type="submission" date="2013-11" db="EMBL/GenBank/DDBJ databases">
        <title>Metagenomic analysis of a methanogenic consortium involved in long chain n-alkane degradation.</title>
        <authorList>
            <person name="Davidova I.A."/>
            <person name="Callaghan A.V."/>
            <person name="Wawrik B."/>
            <person name="Pruitt S."/>
            <person name="Marks C."/>
            <person name="Duncan K.E."/>
            <person name="Suflita J.M."/>
        </authorList>
    </citation>
    <scope>NUCLEOTIDE SEQUENCE [LARGE SCALE GENOMIC DNA]</scope>
    <source>
        <strain evidence="3 4">SPR</strain>
    </source>
</reference>
<dbReference type="InterPro" id="IPR016874">
    <property type="entry name" value="TcmP-like"/>
</dbReference>
<dbReference type="GO" id="GO:0032259">
    <property type="term" value="P:methylation"/>
    <property type="evidence" value="ECO:0007669"/>
    <property type="project" value="UniProtKB-KW"/>
</dbReference>
<dbReference type="Pfam" id="PF04072">
    <property type="entry name" value="LCM"/>
    <property type="match status" value="1"/>
</dbReference>
<dbReference type="STRING" id="1429043.X474_15510"/>
<comment type="caution">
    <text evidence="3">The sequence shown here is derived from an EMBL/GenBank/DDBJ whole genome shotgun (WGS) entry which is preliminary data.</text>
</comment>
<proteinExistence type="predicted"/>
<sequence length="267" mass="30962">MEGQKILSQLDNVPETLLIPLRVRYLETQKKDGIIHDPKSVEILDQVDYDFSKTTISKGSQFGVSVRTEILDEQTRKFLSKHPKAVVVNLGCGLDTRFHRLDNGSVVWFDLDLPEAISLRKHFFPETDRHGFIAKSVLDFSWIEEIPKDLPTLFIAEGLLMYFTESEVRSLFEALGENFPKAEMVLEAMSPFVAKRTEKHPDLKNYNATFKWGIKTGKEIETWGLGLKFISEDYYFDRHKNKIPFAIRTLSIFPGFRKMMKIVHLRF</sequence>
<evidence type="ECO:0000256" key="1">
    <source>
        <dbReference type="ARBA" id="ARBA00022603"/>
    </source>
</evidence>
<dbReference type="EMBL" id="AZAC01000018">
    <property type="protein sequence ID" value="KIX13115.1"/>
    <property type="molecule type" value="Genomic_DNA"/>
</dbReference>
<evidence type="ECO:0000256" key="2">
    <source>
        <dbReference type="ARBA" id="ARBA00022679"/>
    </source>
</evidence>
<dbReference type="Proteomes" id="UP000032233">
    <property type="component" value="Unassembled WGS sequence"/>
</dbReference>
<dbReference type="InterPro" id="IPR007213">
    <property type="entry name" value="Ppm1/Ppm2/Tcmp"/>
</dbReference>
<keyword evidence="1 3" id="KW-0489">Methyltransferase</keyword>
<dbReference type="InParanoid" id="A0A0D2JUE4"/>
<dbReference type="PANTHER" id="PTHR43619:SF2">
    <property type="entry name" value="S-ADENOSYL-L-METHIONINE-DEPENDENT METHYLTRANSFERASES SUPERFAMILY PROTEIN"/>
    <property type="match status" value="1"/>
</dbReference>
<dbReference type="PIRSF" id="PIRSF028177">
    <property type="entry name" value="Polyketide_synth_Omtfrase_TcmP"/>
    <property type="match status" value="1"/>
</dbReference>
<keyword evidence="4" id="KW-1185">Reference proteome</keyword>
<evidence type="ECO:0000313" key="4">
    <source>
        <dbReference type="Proteomes" id="UP000032233"/>
    </source>
</evidence>
<protein>
    <submittedName>
        <fullName evidence="3">O-methyltransferase involved in polyketide biosynthesis</fullName>
    </submittedName>
</protein>
<dbReference type="GO" id="GO:0008168">
    <property type="term" value="F:methyltransferase activity"/>
    <property type="evidence" value="ECO:0007669"/>
    <property type="project" value="UniProtKB-KW"/>
</dbReference>